<evidence type="ECO:0000256" key="5">
    <source>
        <dbReference type="SAM" id="MobiDB-lite"/>
    </source>
</evidence>
<dbReference type="PANTHER" id="PTHR13370">
    <property type="entry name" value="RNA METHYLASE-RELATED"/>
    <property type="match status" value="1"/>
</dbReference>
<protein>
    <recommendedName>
        <fullName evidence="4">Methyltransferase</fullName>
        <ecNumber evidence="4">2.1.1.-</ecNumber>
    </recommendedName>
</protein>
<dbReference type="InterPro" id="IPR001091">
    <property type="entry name" value="RM_Methyltransferase"/>
</dbReference>
<feature type="region of interest" description="Disordered" evidence="5">
    <location>
        <begin position="143"/>
        <end position="170"/>
    </location>
</feature>
<accession>A0ABW9WNE9</accession>
<evidence type="ECO:0000313" key="8">
    <source>
        <dbReference type="Proteomes" id="UP000466332"/>
    </source>
</evidence>
<sequence length="480" mass="51729">MKTLPDNSVDSVVTDPPYGIRFMGKAWDGADIEARADRRRSFASHAPDAGPNGGHKSIAAEAGKYDLAPAAMRAFQQFSEEWAREAFRVLKPGGHLLSFSSPRTFHRMACGIEDAGFEIRDQIMWVFGSGFPKSMNVAKAIESGTGRPKDIRRMQMGEDYSPSGRGPGDYDYPGQETMNGTTAPWVPFTEAAKEWEGWGTALKPAHEPICVARKPLSGTVVANVLLFSTGALNIDACRVEPTGESRERAGETSQDQRYTSAGSANFAAKPGVRGDAPEGRWPANLIHDGSEEALSMFPQAPGQQASVRGSEPSAKTAHAYGEFSGRAPSAPRGDSGSAARFFYCAKASRQDRNEGLPSSLEPAVSTDATMRACEDADWTKRNGNHHPTVKPTDLMAYLVRLMTTTGGTVLDPFMGSGSTGKACMREGMQFIGIEMEPDYLKIAEARVKYEIGAVARRAEEAALVAKAASQQKTIFELDGI</sequence>
<feature type="compositionally biased region" description="Basic and acidic residues" evidence="5">
    <location>
        <begin position="241"/>
        <end position="250"/>
    </location>
</feature>
<dbReference type="Pfam" id="PF01555">
    <property type="entry name" value="N6_N4_Mtase"/>
    <property type="match status" value="1"/>
</dbReference>
<feature type="region of interest" description="Disordered" evidence="5">
    <location>
        <begin position="299"/>
        <end position="334"/>
    </location>
</feature>
<keyword evidence="3" id="KW-0808">Transferase</keyword>
<evidence type="ECO:0000256" key="2">
    <source>
        <dbReference type="ARBA" id="ARBA00022603"/>
    </source>
</evidence>
<dbReference type="Proteomes" id="UP000466332">
    <property type="component" value="Unassembled WGS sequence"/>
</dbReference>
<name>A0ABW9WNE9_9BURK</name>
<dbReference type="InterPro" id="IPR029063">
    <property type="entry name" value="SAM-dependent_MTases_sf"/>
</dbReference>
<dbReference type="InterPro" id="IPR002052">
    <property type="entry name" value="DNA_methylase_N6_adenine_CS"/>
</dbReference>
<evidence type="ECO:0000259" key="6">
    <source>
        <dbReference type="Pfam" id="PF01555"/>
    </source>
</evidence>
<organism evidence="7 8">
    <name type="scientific">Duganella margarita</name>
    <dbReference type="NCBI Taxonomy" id="2692170"/>
    <lineage>
        <taxon>Bacteria</taxon>
        <taxon>Pseudomonadati</taxon>
        <taxon>Pseudomonadota</taxon>
        <taxon>Betaproteobacteria</taxon>
        <taxon>Burkholderiales</taxon>
        <taxon>Oxalobacteraceae</taxon>
        <taxon>Telluria group</taxon>
        <taxon>Duganella</taxon>
    </lineage>
</organism>
<feature type="compositionally biased region" description="Basic and acidic residues" evidence="5">
    <location>
        <begin position="147"/>
        <end position="156"/>
    </location>
</feature>
<dbReference type="Gene3D" id="3.40.50.150">
    <property type="entry name" value="Vaccinia Virus protein VP39"/>
    <property type="match status" value="2"/>
</dbReference>
<keyword evidence="8" id="KW-1185">Reference proteome</keyword>
<feature type="region of interest" description="Disordered" evidence="5">
    <location>
        <begin position="241"/>
        <end position="284"/>
    </location>
</feature>
<dbReference type="PRINTS" id="PR00508">
    <property type="entry name" value="S21N4MTFRASE"/>
</dbReference>
<proteinExistence type="inferred from homology"/>
<dbReference type="InterPro" id="IPR002941">
    <property type="entry name" value="DNA_methylase_N4/N6"/>
</dbReference>
<gene>
    <name evidence="7" type="ORF">GTP55_25550</name>
</gene>
<evidence type="ECO:0000313" key="7">
    <source>
        <dbReference type="EMBL" id="MYN42714.1"/>
    </source>
</evidence>
<reference evidence="7 8" key="1">
    <citation type="submission" date="2019-12" db="EMBL/GenBank/DDBJ databases">
        <title>Novel species isolated from a subtropical stream in China.</title>
        <authorList>
            <person name="Lu H."/>
        </authorList>
    </citation>
    <scope>NUCLEOTIDE SEQUENCE [LARGE SCALE GENOMIC DNA]</scope>
    <source>
        <strain evidence="7 8">FT109W</strain>
    </source>
</reference>
<dbReference type="PANTHER" id="PTHR13370:SF3">
    <property type="entry name" value="TRNA (GUANINE(10)-N2)-METHYLTRANSFERASE HOMOLOG"/>
    <property type="match status" value="1"/>
</dbReference>
<comment type="similarity">
    <text evidence="1 4">Belongs to the N(4)/N(6)-methyltransferase family.</text>
</comment>
<keyword evidence="2" id="KW-0489">Methyltransferase</keyword>
<dbReference type="EMBL" id="WWCS01000024">
    <property type="protein sequence ID" value="MYN42714.1"/>
    <property type="molecule type" value="Genomic_DNA"/>
</dbReference>
<feature type="domain" description="DNA methylase N-4/N-6" evidence="6">
    <location>
        <begin position="9"/>
        <end position="444"/>
    </location>
</feature>
<evidence type="ECO:0000256" key="3">
    <source>
        <dbReference type="ARBA" id="ARBA00022679"/>
    </source>
</evidence>
<dbReference type="EC" id="2.1.1.-" evidence="4"/>
<evidence type="ECO:0000256" key="1">
    <source>
        <dbReference type="ARBA" id="ARBA00006594"/>
    </source>
</evidence>
<dbReference type="PROSITE" id="PS00092">
    <property type="entry name" value="N6_MTASE"/>
    <property type="match status" value="1"/>
</dbReference>
<comment type="caution">
    <text evidence="7">The sequence shown here is derived from an EMBL/GenBank/DDBJ whole genome shotgun (WGS) entry which is preliminary data.</text>
</comment>
<evidence type="ECO:0000256" key="4">
    <source>
        <dbReference type="RuleBase" id="RU362026"/>
    </source>
</evidence>
<dbReference type="SUPFAM" id="SSF53335">
    <property type="entry name" value="S-adenosyl-L-methionine-dependent methyltransferases"/>
    <property type="match status" value="1"/>
</dbReference>
<feature type="compositionally biased region" description="Polar residues" evidence="5">
    <location>
        <begin position="251"/>
        <end position="263"/>
    </location>
</feature>